<keyword evidence="4" id="KW-0012">Acyltransferase</keyword>
<dbReference type="OrthoDB" id="2427554at2759"/>
<accession>A0A165LCL4</accession>
<keyword evidence="2" id="KW-0812">Transmembrane</keyword>
<feature type="compositionally biased region" description="Basic and acidic residues" evidence="1">
    <location>
        <begin position="642"/>
        <end position="659"/>
    </location>
</feature>
<dbReference type="InterPro" id="IPR052744">
    <property type="entry name" value="GPAT/DAPAT"/>
</dbReference>
<feature type="transmembrane region" description="Helical" evidence="2">
    <location>
        <begin position="466"/>
        <end position="493"/>
    </location>
</feature>
<feature type="region of interest" description="Disordered" evidence="1">
    <location>
        <begin position="631"/>
        <end position="659"/>
    </location>
</feature>
<evidence type="ECO:0000313" key="4">
    <source>
        <dbReference type="EMBL" id="KZV97683.1"/>
    </source>
</evidence>
<feature type="transmembrane region" description="Helical" evidence="2">
    <location>
        <begin position="408"/>
        <end position="436"/>
    </location>
</feature>
<organism evidence="4 5">
    <name type="scientific">Exidia glandulosa HHB12029</name>
    <dbReference type="NCBI Taxonomy" id="1314781"/>
    <lineage>
        <taxon>Eukaryota</taxon>
        <taxon>Fungi</taxon>
        <taxon>Dikarya</taxon>
        <taxon>Basidiomycota</taxon>
        <taxon>Agaricomycotina</taxon>
        <taxon>Agaricomycetes</taxon>
        <taxon>Auriculariales</taxon>
        <taxon>Exidiaceae</taxon>
        <taxon>Exidia</taxon>
    </lineage>
</organism>
<keyword evidence="5" id="KW-1185">Reference proteome</keyword>
<dbReference type="EMBL" id="KV425927">
    <property type="protein sequence ID" value="KZV97683.1"/>
    <property type="molecule type" value="Genomic_DNA"/>
</dbReference>
<dbReference type="FunCoup" id="A0A165LCL4">
    <property type="interactions" value="92"/>
</dbReference>
<evidence type="ECO:0000259" key="3">
    <source>
        <dbReference type="SMART" id="SM00563"/>
    </source>
</evidence>
<gene>
    <name evidence="4" type="ORF">EXIGLDRAFT_764188</name>
</gene>
<dbReference type="PANTHER" id="PTHR31605">
    <property type="entry name" value="GLYCEROL-3-PHOSPHATE O-ACYLTRANSFERASE 1"/>
    <property type="match status" value="1"/>
</dbReference>
<proteinExistence type="predicted"/>
<keyword evidence="2" id="KW-1133">Transmembrane helix</keyword>
<evidence type="ECO:0000313" key="5">
    <source>
        <dbReference type="Proteomes" id="UP000077266"/>
    </source>
</evidence>
<name>A0A165LCL4_EXIGL</name>
<keyword evidence="4" id="KW-0808">Transferase</keyword>
<dbReference type="STRING" id="1314781.A0A165LCL4"/>
<dbReference type="Proteomes" id="UP000077266">
    <property type="component" value="Unassembled WGS sequence"/>
</dbReference>
<dbReference type="GO" id="GO:0008654">
    <property type="term" value="P:phospholipid biosynthetic process"/>
    <property type="evidence" value="ECO:0007669"/>
    <property type="project" value="TreeGrafter"/>
</dbReference>
<evidence type="ECO:0000256" key="1">
    <source>
        <dbReference type="SAM" id="MobiDB-lite"/>
    </source>
</evidence>
<dbReference type="SUPFAM" id="SSF69593">
    <property type="entry name" value="Glycerol-3-phosphate (1)-acyltransferase"/>
    <property type="match status" value="2"/>
</dbReference>
<dbReference type="PANTHER" id="PTHR31605:SF0">
    <property type="entry name" value="GLYCEROL-3-PHOSPHATE O-ACYLTRANSFERASE 1"/>
    <property type="match status" value="1"/>
</dbReference>
<evidence type="ECO:0000256" key="2">
    <source>
        <dbReference type="SAM" id="Phobius"/>
    </source>
</evidence>
<keyword evidence="2" id="KW-0472">Membrane</keyword>
<sequence>MAVTSSDVAYDMMIFFWRIVTNIFFREIRPRGSYNIPRDGALLVVGAPHHNQFLDPLLLMSEVYREAHRRVQFLTAAKSMKDPLIGPFTRLMQSIPVARAQDEAKSGSGRVWLDETDPLILRGTDTKFTSQVKPRCRIAFSKSAGSLSAEVVEVISDTELKLKKEFAAENSKGATKIREKIAEAQATGHAGLDYKIVPYIDQQQMYHHVYNTLKEGGCVGIFPEGGSHDRADFLPFKAGVAVMGLGAMAANPDLKVRIQPIGLSYFHAHKFRSRAVVEFGTPLDIPQELVDMFKEGGEKKREASQKLLDIIYDALKTVTFRAPDYDTLMVIQAVRRLYKAPGEHVTLSQVVELNKRFIEGYLHFKDEPRVQKLREDVIKYNRMVRDLGLRDHQVPRAQRAGWKTLGLLVYRFGLLTVWSSFALPGVILNAPIFLLAKLISTKKQKEALAGSTVKIAGRDVIATWKVLISMVVTPFLYSFYAVVATIIAIKAGAPLKWRIWTPFLVMVALPSVGYAALKFGEAGMDVLKSLPPLIISLLPGQSKSLDRLKKMRDRLSDELTEVIDLYGPQLYEDFDKYRMFTPSAQVPPSTKPQLLRRKSAPQDNLLIHPMTWLDEHLFGWSRSARRGTSAWGGLATPSLSTEHSRHGTPDASDDEGHGDYEDLLGYLHAAQNGTGGKKRLKSARSSFADLQQLKSPTTGSSTAFPRSSSGLRLRQVDGGVAPMTPSPESPTFRTGSRSRRQSLTDNVEVVRIGEVPSAEPFGEATAELNEELKNDNTRGREKTE</sequence>
<feature type="region of interest" description="Disordered" evidence="1">
    <location>
        <begin position="717"/>
        <end position="784"/>
    </location>
</feature>
<dbReference type="AlphaFoldDB" id="A0A165LCL4"/>
<dbReference type="InterPro" id="IPR002123">
    <property type="entry name" value="Plipid/glycerol_acylTrfase"/>
</dbReference>
<protein>
    <submittedName>
        <fullName evidence="4">Glycerol-3-phosphate O-acyltransferase</fullName>
    </submittedName>
</protein>
<dbReference type="GO" id="GO:0016287">
    <property type="term" value="F:glycerone-phosphate O-acyltransferase activity"/>
    <property type="evidence" value="ECO:0007669"/>
    <property type="project" value="TreeGrafter"/>
</dbReference>
<feature type="transmembrane region" description="Helical" evidence="2">
    <location>
        <begin position="499"/>
        <end position="517"/>
    </location>
</feature>
<reference evidence="4 5" key="1">
    <citation type="journal article" date="2016" name="Mol. Biol. Evol.">
        <title>Comparative Genomics of Early-Diverging Mushroom-Forming Fungi Provides Insights into the Origins of Lignocellulose Decay Capabilities.</title>
        <authorList>
            <person name="Nagy L.G."/>
            <person name="Riley R."/>
            <person name="Tritt A."/>
            <person name="Adam C."/>
            <person name="Daum C."/>
            <person name="Floudas D."/>
            <person name="Sun H."/>
            <person name="Yadav J.S."/>
            <person name="Pangilinan J."/>
            <person name="Larsson K.H."/>
            <person name="Matsuura K."/>
            <person name="Barry K."/>
            <person name="Labutti K."/>
            <person name="Kuo R."/>
            <person name="Ohm R.A."/>
            <person name="Bhattacharya S.S."/>
            <person name="Shirouzu T."/>
            <person name="Yoshinaga Y."/>
            <person name="Martin F.M."/>
            <person name="Grigoriev I.V."/>
            <person name="Hibbett D.S."/>
        </authorList>
    </citation>
    <scope>NUCLEOTIDE SEQUENCE [LARGE SCALE GENOMIC DNA]</scope>
    <source>
        <strain evidence="4 5">HHB12029</strain>
    </source>
</reference>
<dbReference type="GO" id="GO:0004366">
    <property type="term" value="F:glycerol-3-phosphate O-acyltransferase activity"/>
    <property type="evidence" value="ECO:0007669"/>
    <property type="project" value="TreeGrafter"/>
</dbReference>
<dbReference type="Pfam" id="PF01553">
    <property type="entry name" value="Acyltransferase"/>
    <property type="match status" value="1"/>
</dbReference>
<feature type="compositionally biased region" description="Basic and acidic residues" evidence="1">
    <location>
        <begin position="770"/>
        <end position="784"/>
    </location>
</feature>
<dbReference type="SMART" id="SM00563">
    <property type="entry name" value="PlsC"/>
    <property type="match status" value="1"/>
</dbReference>
<dbReference type="InParanoid" id="A0A165LCL4"/>
<feature type="compositionally biased region" description="Polar residues" evidence="1">
    <location>
        <begin position="729"/>
        <end position="745"/>
    </location>
</feature>
<feature type="domain" description="Phospholipid/glycerol acyltransferase" evidence="3">
    <location>
        <begin position="43"/>
        <end position="266"/>
    </location>
</feature>